<proteinExistence type="predicted"/>
<dbReference type="Pfam" id="PF18204">
    <property type="entry name" value="PGF-CTERM"/>
    <property type="match status" value="1"/>
</dbReference>
<gene>
    <name evidence="4" type="ORF">KM295_16105</name>
</gene>
<feature type="compositionally biased region" description="Polar residues" evidence="2">
    <location>
        <begin position="417"/>
        <end position="432"/>
    </location>
</feature>
<sequence>MRDVSRRTALRTITASTAGFALAGMVPTASASKHEPPSADEVTVEDENVEYVEEDPDAGFNYPYFLYTPSSFSSDEESPKPIFVGPNNSPSSEDDYTMHLEHAKESTLGGRPRQIAERLNVPLLVPVFPRYRDNPERWYVYVQVLDPSTFNIEDSPLQRVDVQLLEMVKHATARLEGNGHTIASEIHIDGFSASGTFTNRFTILYPEHVNAASHGGTTVKTLPKTELDEDVPAVGDPKWEQMSYPAGTEEGELPYPIGVANLEELTGCSFNREAWLNTPQYIYIGNEDRPEPGSSGHRSFANLPSEDVQKVHPDDRPYGMPDLIDDIYGVENIEERFEVSRAAYENVDAAVTIAVYDGYGHTPRPAINDLVEFHRNNMQDLDASDSIEIECSAGEGEESSTATTTETPSTADNTTEASNTADNTTGGANGNDTVPDPTGDQGPGFGVVAALSAMAGASYILKRRSESET</sequence>
<accession>A0A9R1D7W5</accession>
<feature type="compositionally biased region" description="Low complexity" evidence="2">
    <location>
        <begin position="393"/>
        <end position="416"/>
    </location>
</feature>
<dbReference type="InterPro" id="IPR026371">
    <property type="entry name" value="PGF_CTERM"/>
</dbReference>
<dbReference type="EMBL" id="JAHLKM010000052">
    <property type="protein sequence ID" value="MCQ4334975.1"/>
    <property type="molecule type" value="Genomic_DNA"/>
</dbReference>
<evidence type="ECO:0000313" key="4">
    <source>
        <dbReference type="EMBL" id="MCQ4334975.1"/>
    </source>
</evidence>
<dbReference type="AlphaFoldDB" id="A0A9R1D7W5"/>
<reference evidence="4" key="1">
    <citation type="journal article" date="2023" name="Front. Microbiol.">
        <title>Genomic-based phylogenetic and metabolic analyses of the genus Natronomonas, and description of Natronomonas aquatica sp. nov.</title>
        <authorList>
            <person name="Garcia-Roldan A."/>
            <person name="Duran-Viseras A."/>
            <person name="de la Haba R.R."/>
            <person name="Corral P."/>
            <person name="Sanchez-Porro C."/>
            <person name="Ventosa A."/>
        </authorList>
    </citation>
    <scope>NUCLEOTIDE SEQUENCE</scope>
    <source>
        <strain evidence="4">F2-12</strain>
    </source>
</reference>
<dbReference type="InterPro" id="IPR006311">
    <property type="entry name" value="TAT_signal"/>
</dbReference>
<dbReference type="SUPFAM" id="SSF53474">
    <property type="entry name" value="alpha/beta-Hydrolases"/>
    <property type="match status" value="1"/>
</dbReference>
<dbReference type="InterPro" id="IPR029058">
    <property type="entry name" value="AB_hydrolase_fold"/>
</dbReference>
<evidence type="ECO:0000259" key="3">
    <source>
        <dbReference type="Pfam" id="PF18204"/>
    </source>
</evidence>
<dbReference type="Proteomes" id="UP001139494">
    <property type="component" value="Unassembled WGS sequence"/>
</dbReference>
<evidence type="ECO:0000256" key="2">
    <source>
        <dbReference type="SAM" id="MobiDB-lite"/>
    </source>
</evidence>
<keyword evidence="5" id="KW-1185">Reference proteome</keyword>
<name>A0A9R1D7W5_9EURY</name>
<protein>
    <recommendedName>
        <fullName evidence="3">PGF-CTERM archaeal protein-sorting signal domain-containing protein</fullName>
    </recommendedName>
</protein>
<comment type="caution">
    <text evidence="4">The sequence shown here is derived from an EMBL/GenBank/DDBJ whole genome shotgun (WGS) entry which is preliminary data.</text>
</comment>
<dbReference type="RefSeq" id="WP_256031322.1">
    <property type="nucleotide sequence ID" value="NZ_JAHLKM010000052.1"/>
</dbReference>
<dbReference type="PROSITE" id="PS51318">
    <property type="entry name" value="TAT"/>
    <property type="match status" value="1"/>
</dbReference>
<evidence type="ECO:0000256" key="1">
    <source>
        <dbReference type="ARBA" id="ARBA00022729"/>
    </source>
</evidence>
<dbReference type="Gene3D" id="3.40.50.1820">
    <property type="entry name" value="alpha/beta hydrolase"/>
    <property type="match status" value="1"/>
</dbReference>
<feature type="region of interest" description="Disordered" evidence="2">
    <location>
        <begin position="393"/>
        <end position="446"/>
    </location>
</feature>
<organism evidence="4 5">
    <name type="scientific">Natronomonas aquatica</name>
    <dbReference type="NCBI Taxonomy" id="2841590"/>
    <lineage>
        <taxon>Archaea</taxon>
        <taxon>Methanobacteriati</taxon>
        <taxon>Methanobacteriota</taxon>
        <taxon>Stenosarchaea group</taxon>
        <taxon>Halobacteria</taxon>
        <taxon>Halobacteriales</taxon>
        <taxon>Natronomonadaceae</taxon>
        <taxon>Natronomonas</taxon>
    </lineage>
</organism>
<keyword evidence="1" id="KW-0732">Signal</keyword>
<feature type="domain" description="PGF-CTERM archaeal protein-sorting signal" evidence="3">
    <location>
        <begin position="443"/>
        <end position="464"/>
    </location>
</feature>
<evidence type="ECO:0000313" key="5">
    <source>
        <dbReference type="Proteomes" id="UP001139494"/>
    </source>
</evidence>